<sequence>MYDFTNPNSFHSSMKPINSWNLDPASRPLPQPDSAECQIEYLHIYDFDNTLFYTPEPNPRLWTQSTRNFVQSSQNFTHGSWWTNPVFLQGIGAGMAVEERRAWAGWWNEEVVDLVRETMHDPRALGVLLTGRNKERFGNVLQCMFTAKGLKFDLVSLRTDEFKDTIQFKLACLNSLLEYYRSRCKAVYVYEDRAHHVSIFRDFLRKWNQANGTNLEMRVVEVVPIKKWLDPRTEVNLMRQVIEAHNEASRIASAPSKNYAILQLVHEHQYSGYVIMPESRAKLLNQFGNLSVIASSESEGGLQITTTGGSTSAHSNDIRKKIRYMCDCVVVQCPDKKTPQQHQQQQQRKQTDSLYGVGKELYTNLAFYGDAVKWNIIAAGGFKGVYFLKVVPLLTPEQSQRKQPLASVQSYTDTGVGTGVVNLETGPVNELYIPVASVAKNKRPGSIQFPVQAPASMWKAVPNGPIIDTLYGDIGQLKIIKSNCSR</sequence>
<dbReference type="GO" id="GO:0008649">
    <property type="term" value="F:rRNA methyltransferase activity"/>
    <property type="evidence" value="ECO:0007669"/>
    <property type="project" value="TreeGrafter"/>
</dbReference>
<dbReference type="GO" id="GO:0032040">
    <property type="term" value="C:small-subunit processome"/>
    <property type="evidence" value="ECO:0007669"/>
    <property type="project" value="TreeGrafter"/>
</dbReference>
<evidence type="ECO:0000259" key="1">
    <source>
        <dbReference type="Pfam" id="PF10307"/>
    </source>
</evidence>
<organism evidence="2 3">
    <name type="scientific">Magnusiomyces paraingens</name>
    <dbReference type="NCBI Taxonomy" id="2606893"/>
    <lineage>
        <taxon>Eukaryota</taxon>
        <taxon>Fungi</taxon>
        <taxon>Dikarya</taxon>
        <taxon>Ascomycota</taxon>
        <taxon>Saccharomycotina</taxon>
        <taxon>Dipodascomycetes</taxon>
        <taxon>Dipodascales</taxon>
        <taxon>Dipodascaceae</taxon>
        <taxon>Magnusiomyces</taxon>
    </lineage>
</organism>
<dbReference type="Pfam" id="PF10307">
    <property type="entry name" value="HAD_SAK_1"/>
    <property type="match status" value="1"/>
</dbReference>
<dbReference type="RefSeq" id="XP_031855123.1">
    <property type="nucleotide sequence ID" value="XM_031999232.1"/>
</dbReference>
<dbReference type="GO" id="GO:1990259">
    <property type="term" value="F:histone H2AQ104 methyltransferase activity"/>
    <property type="evidence" value="ECO:0007669"/>
    <property type="project" value="TreeGrafter"/>
</dbReference>
<accession>A0A5E8BXD7</accession>
<evidence type="ECO:0000313" key="2">
    <source>
        <dbReference type="EMBL" id="VVT55279.1"/>
    </source>
</evidence>
<dbReference type="EMBL" id="CABVLU010000003">
    <property type="protein sequence ID" value="VVT55279.1"/>
    <property type="molecule type" value="Genomic_DNA"/>
</dbReference>
<gene>
    <name evidence="2" type="ORF">SAPINGB_P004517</name>
</gene>
<protein>
    <recommendedName>
        <fullName evidence="1">Swiss Army Knife RNA repair protein HAD domain-containing protein</fullName>
    </recommendedName>
</protein>
<feature type="domain" description="Swiss Army Knife RNA repair protein HAD" evidence="1">
    <location>
        <begin position="54"/>
        <end position="247"/>
    </location>
</feature>
<dbReference type="AlphaFoldDB" id="A0A5E8BXD7"/>
<dbReference type="GO" id="GO:0000494">
    <property type="term" value="P:box C/D sno(s)RNA 3'-end processing"/>
    <property type="evidence" value="ECO:0007669"/>
    <property type="project" value="TreeGrafter"/>
</dbReference>
<evidence type="ECO:0000313" key="3">
    <source>
        <dbReference type="Proteomes" id="UP000398389"/>
    </source>
</evidence>
<dbReference type="Proteomes" id="UP000398389">
    <property type="component" value="Unassembled WGS sequence"/>
</dbReference>
<name>A0A5E8BXD7_9ASCO</name>
<dbReference type="GO" id="GO:0003723">
    <property type="term" value="F:RNA binding"/>
    <property type="evidence" value="ECO:0007669"/>
    <property type="project" value="TreeGrafter"/>
</dbReference>
<dbReference type="PANTHER" id="PTHR10335:SF23">
    <property type="entry name" value="OB FOLD-CONTAINING PROTEIN, NUCLEIC ACID BINDING"/>
    <property type="match status" value="1"/>
</dbReference>
<proteinExistence type="predicted"/>
<dbReference type="InterPro" id="IPR018812">
    <property type="entry name" value="SAK_HAD"/>
</dbReference>
<dbReference type="OrthoDB" id="5596992at2759"/>
<dbReference type="GO" id="GO:0031428">
    <property type="term" value="C:box C/D methylation guide snoRNP complex"/>
    <property type="evidence" value="ECO:0007669"/>
    <property type="project" value="TreeGrafter"/>
</dbReference>
<keyword evidence="3" id="KW-1185">Reference proteome</keyword>
<reference evidence="2 3" key="1">
    <citation type="submission" date="2019-09" db="EMBL/GenBank/DDBJ databases">
        <authorList>
            <person name="Brejova B."/>
        </authorList>
    </citation>
    <scope>NUCLEOTIDE SEQUENCE [LARGE SCALE GENOMIC DNA]</scope>
</reference>
<dbReference type="PANTHER" id="PTHR10335">
    <property type="entry name" value="RRNA 2-O-METHYLTRANSFERASE FIBRILLARIN"/>
    <property type="match status" value="1"/>
</dbReference>
<dbReference type="GeneID" id="43583332"/>